<evidence type="ECO:0000256" key="3">
    <source>
        <dbReference type="ARBA" id="ARBA00022737"/>
    </source>
</evidence>
<dbReference type="InterPro" id="IPR001611">
    <property type="entry name" value="Leu-rich_rpt"/>
</dbReference>
<accession>A0ABU5N0V7</accession>
<name>A0ABU5N0V7_9BACT</name>
<dbReference type="PANTHER" id="PTHR43289:SF6">
    <property type="entry name" value="SERINE_THREONINE-PROTEIN KINASE NEKL-3"/>
    <property type="match status" value="1"/>
</dbReference>
<feature type="domain" description="Protein kinase" evidence="8">
    <location>
        <begin position="53"/>
        <end position="340"/>
    </location>
</feature>
<dbReference type="EMBL" id="JARVCO010000012">
    <property type="protein sequence ID" value="MDZ8120085.1"/>
    <property type="molecule type" value="Genomic_DNA"/>
</dbReference>
<dbReference type="SMART" id="SM00220">
    <property type="entry name" value="S_TKc"/>
    <property type="match status" value="1"/>
</dbReference>
<keyword evidence="3" id="KW-0677">Repeat</keyword>
<evidence type="ECO:0000256" key="7">
    <source>
        <dbReference type="SAM" id="Phobius"/>
    </source>
</evidence>
<dbReference type="Pfam" id="PF00069">
    <property type="entry name" value="Pkinase"/>
    <property type="match status" value="1"/>
</dbReference>
<keyword evidence="1" id="KW-0433">Leucine-rich repeat</keyword>
<proteinExistence type="predicted"/>
<reference evidence="9 10" key="1">
    <citation type="journal article" date="2024" name="Appl. Environ. Microbiol.">
        <title>Pontiella agarivorans sp. nov., a novel marine anaerobic bacterium capable of degrading macroalgal polysaccharides and fixing nitrogen.</title>
        <authorList>
            <person name="Liu N."/>
            <person name="Kivenson V."/>
            <person name="Peng X."/>
            <person name="Cui Z."/>
            <person name="Lankiewicz T.S."/>
            <person name="Gosselin K.M."/>
            <person name="English C.J."/>
            <person name="Blair E.M."/>
            <person name="O'Malley M.A."/>
            <person name="Valentine D.L."/>
        </authorList>
    </citation>
    <scope>NUCLEOTIDE SEQUENCE [LARGE SCALE GENOMIC DNA]</scope>
    <source>
        <strain evidence="9 10">NLcol2</strain>
    </source>
</reference>
<evidence type="ECO:0000313" key="9">
    <source>
        <dbReference type="EMBL" id="MDZ8120085.1"/>
    </source>
</evidence>
<evidence type="ECO:0000256" key="6">
    <source>
        <dbReference type="ARBA" id="ARBA00022840"/>
    </source>
</evidence>
<organism evidence="9 10">
    <name type="scientific">Pontiella agarivorans</name>
    <dbReference type="NCBI Taxonomy" id="3038953"/>
    <lineage>
        <taxon>Bacteria</taxon>
        <taxon>Pseudomonadati</taxon>
        <taxon>Kiritimatiellota</taxon>
        <taxon>Kiritimatiellia</taxon>
        <taxon>Kiritimatiellales</taxon>
        <taxon>Pontiellaceae</taxon>
        <taxon>Pontiella</taxon>
    </lineage>
</organism>
<evidence type="ECO:0000256" key="1">
    <source>
        <dbReference type="ARBA" id="ARBA00022614"/>
    </source>
</evidence>
<dbReference type="PANTHER" id="PTHR43289">
    <property type="entry name" value="MITOGEN-ACTIVATED PROTEIN KINASE KINASE KINASE 20-RELATED"/>
    <property type="match status" value="1"/>
</dbReference>
<keyword evidence="7" id="KW-0812">Transmembrane</keyword>
<feature type="transmembrane region" description="Helical" evidence="7">
    <location>
        <begin position="368"/>
        <end position="386"/>
    </location>
</feature>
<keyword evidence="7" id="KW-1133">Transmembrane helix</keyword>
<dbReference type="PROSITE" id="PS50011">
    <property type="entry name" value="PROTEIN_KINASE_DOM"/>
    <property type="match status" value="1"/>
</dbReference>
<keyword evidence="2 9" id="KW-0808">Transferase</keyword>
<keyword evidence="6" id="KW-0067">ATP-binding</keyword>
<evidence type="ECO:0000313" key="10">
    <source>
        <dbReference type="Proteomes" id="UP001290861"/>
    </source>
</evidence>
<sequence>MDDGDSKALERDFSERFETLASFYDTDALTMSEEEVQSLTPILNSLKQDKHRYQVIEEIAEGGEKKISLVHDHRLDRRIAMARAVRNKAPQDLEQFLREARLTANLAHPNIMPVYNMGLDEEGEPFFSMELIPGDSLKTIIRKLRDGDAAYRMDYPIETLLNIFLKICEAIAYAHSRGVLHLDIKPDNIRVGEFGEVLVCDWGLARVIHGTPDQDVEDSPELDGDILNDMTLSGTLKGTPGFMAPEQTQAYGEKNEKTDIYALGVLLYNLLTYQLPVEGSSANEVIQNTRAGKIISPRRRRQERRVPKSLVAVIMKALALDPADRYDGVLALRSEIQRFLSGHPTKAEHAGWIIKTSLLLQRHSRMSFLLISFLIILAFVISGYLVEIAHEKAEAVAARKNAEANFQLYKKEQQQRQQLGVNLGEAVSYTVRSRDFVNAASMILLLETGLKENVDTVKRQNLYEQKGILHFVLQEFNAANDSFEKAGESKRIGQLRTLSEKYAKIKTVDKKQLTDRQLADLIHESNAAQQMTIYYVYYHHMRRRPSRAKAVDYEPLAAAVLDKLNYTNYAKKNGLKYTWSKEGGTLDLKGAPYTVFSINIIGVYRRNVLEPLKLKSLDLSNTRIEHLYELRGMRLDELKISGVAISGKSKSSMLNQLNSLGLKRIVMDVNKFPEDTIAALRERMEVVGTYAEADRLKKIAQERRKTEQRKRSDTKK</sequence>
<gene>
    <name evidence="9" type="ORF">P9H32_15750</name>
</gene>
<dbReference type="RefSeq" id="WP_322609861.1">
    <property type="nucleotide sequence ID" value="NZ_JARVCO010000012.1"/>
</dbReference>
<comment type="caution">
    <text evidence="9">The sequence shown here is derived from an EMBL/GenBank/DDBJ whole genome shotgun (WGS) entry which is preliminary data.</text>
</comment>
<keyword evidence="4" id="KW-0547">Nucleotide-binding</keyword>
<protein>
    <submittedName>
        <fullName evidence="9">Serine/threonine-protein kinase</fullName>
        <ecNumber evidence="9">2.7.11.1</ecNumber>
    </submittedName>
</protein>
<evidence type="ECO:0000256" key="5">
    <source>
        <dbReference type="ARBA" id="ARBA00022777"/>
    </source>
</evidence>
<dbReference type="GO" id="GO:0004674">
    <property type="term" value="F:protein serine/threonine kinase activity"/>
    <property type="evidence" value="ECO:0007669"/>
    <property type="project" value="UniProtKB-EC"/>
</dbReference>
<keyword evidence="10" id="KW-1185">Reference proteome</keyword>
<keyword evidence="7" id="KW-0472">Membrane</keyword>
<evidence type="ECO:0000256" key="2">
    <source>
        <dbReference type="ARBA" id="ARBA00022679"/>
    </source>
</evidence>
<dbReference type="CDD" id="cd14014">
    <property type="entry name" value="STKc_PknB_like"/>
    <property type="match status" value="1"/>
</dbReference>
<evidence type="ECO:0000256" key="4">
    <source>
        <dbReference type="ARBA" id="ARBA00022741"/>
    </source>
</evidence>
<evidence type="ECO:0000259" key="8">
    <source>
        <dbReference type="PROSITE" id="PS50011"/>
    </source>
</evidence>
<dbReference type="InterPro" id="IPR011009">
    <property type="entry name" value="Kinase-like_dom_sf"/>
</dbReference>
<dbReference type="SUPFAM" id="SSF56112">
    <property type="entry name" value="Protein kinase-like (PK-like)"/>
    <property type="match status" value="1"/>
</dbReference>
<dbReference type="Proteomes" id="UP001290861">
    <property type="component" value="Unassembled WGS sequence"/>
</dbReference>
<dbReference type="Gene3D" id="3.30.200.20">
    <property type="entry name" value="Phosphorylase Kinase, domain 1"/>
    <property type="match status" value="1"/>
</dbReference>
<dbReference type="PROSITE" id="PS51450">
    <property type="entry name" value="LRR"/>
    <property type="match status" value="1"/>
</dbReference>
<dbReference type="EC" id="2.7.11.1" evidence="9"/>
<dbReference type="Gene3D" id="1.10.510.10">
    <property type="entry name" value="Transferase(Phosphotransferase) domain 1"/>
    <property type="match status" value="1"/>
</dbReference>
<dbReference type="InterPro" id="IPR000719">
    <property type="entry name" value="Prot_kinase_dom"/>
</dbReference>
<keyword evidence="5 9" id="KW-0418">Kinase</keyword>